<keyword evidence="6" id="KW-0539">Nucleus</keyword>
<sequence>LDGHFTGLGFGHSGDSLVTDRELQDAFSRLLLKSALSVVLEGLKKAVNEMVRPQQCLTEFKRDPEWAEKLDVTLSPVPGISRCGMLTLQNKDQRIVNTEEDFQREMSFLRCCQHQTSGLAILPHFYQLKIPTKQPTDFFCRLVRNELIAQMIQQKLHNKQAAMEKLEKAKPLKYGKKVSRKMCREQEKEKAHMMNAIKKYQKGFSDKLDFLEGDQKPISWDKKAGAKGQQVKK</sequence>
<evidence type="ECO:0000256" key="6">
    <source>
        <dbReference type="ARBA" id="ARBA00023242"/>
    </source>
</evidence>
<proteinExistence type="inferred from homology"/>
<dbReference type="EMBL" id="AAQR03170501">
    <property type="status" value="NOT_ANNOTATED_CDS"/>
    <property type="molecule type" value="Genomic_DNA"/>
</dbReference>
<dbReference type="eggNOG" id="KOG3080">
    <property type="taxonomic scope" value="Eukaryota"/>
</dbReference>
<reference evidence="7" key="3">
    <citation type="submission" date="2025-09" db="UniProtKB">
        <authorList>
            <consortium name="Ensembl"/>
        </authorList>
    </citation>
    <scope>IDENTIFICATION</scope>
</reference>
<comment type="function">
    <text evidence="1">Required for the processing of the 27S pre-rRNA.</text>
</comment>
<dbReference type="GO" id="GO:0034399">
    <property type="term" value="C:nuclear periphery"/>
    <property type="evidence" value="ECO:0007669"/>
    <property type="project" value="TreeGrafter"/>
</dbReference>
<comment type="similarity">
    <text evidence="3">Belongs to the EBP2 family.</text>
</comment>
<dbReference type="Ensembl" id="ENSOGAT00000031917.1">
    <property type="protein sequence ID" value="ENSOGAP00000020013.1"/>
    <property type="gene ID" value="ENSOGAG00000028686.1"/>
</dbReference>
<dbReference type="GO" id="GO:0030687">
    <property type="term" value="C:preribosome, large subunit precursor"/>
    <property type="evidence" value="ECO:0007669"/>
    <property type="project" value="TreeGrafter"/>
</dbReference>
<keyword evidence="4" id="KW-0690">Ribosome biogenesis</keyword>
<dbReference type="InterPro" id="IPR008610">
    <property type="entry name" value="Ebp2"/>
</dbReference>
<name>H0XV71_OTOGA</name>
<keyword evidence="5" id="KW-0175">Coiled coil</keyword>
<accession>H0XV71</accession>
<dbReference type="PANTHER" id="PTHR13028:SF0">
    <property type="entry name" value="RRNA-PROCESSING PROTEIN EBP2-RELATED"/>
    <property type="match status" value="1"/>
</dbReference>
<evidence type="ECO:0000256" key="3">
    <source>
        <dbReference type="ARBA" id="ARBA00007336"/>
    </source>
</evidence>
<dbReference type="InParanoid" id="H0XV71"/>
<reference evidence="8" key="1">
    <citation type="submission" date="2011-03" db="EMBL/GenBank/DDBJ databases">
        <title>Version 3 of the genome sequence of Otolemur garnettii (Bushbaby).</title>
        <authorList>
            <consortium name="The Broad Institute Genome Sequencing Platform"/>
            <person name="Di Palma F."/>
            <person name="Johnson J."/>
            <person name="Lander E.S."/>
            <person name="Lindblad-Toh K."/>
            <person name="Jaffe D.B."/>
            <person name="Gnerre S."/>
            <person name="MacCallum I."/>
            <person name="Przybylski D."/>
            <person name="Ribeiro F.J."/>
            <person name="Burton J.N."/>
            <person name="Walker B.J."/>
            <person name="Sharpe T."/>
            <person name="Hall G."/>
        </authorList>
    </citation>
    <scope>NUCLEOTIDE SEQUENCE [LARGE SCALE GENOMIC DNA]</scope>
</reference>
<organism evidence="7 8">
    <name type="scientific">Otolemur garnettii</name>
    <name type="common">Small-eared galago</name>
    <name type="synonym">Garnett's greater bushbaby</name>
    <dbReference type="NCBI Taxonomy" id="30611"/>
    <lineage>
        <taxon>Eukaryota</taxon>
        <taxon>Metazoa</taxon>
        <taxon>Chordata</taxon>
        <taxon>Craniata</taxon>
        <taxon>Vertebrata</taxon>
        <taxon>Euteleostomi</taxon>
        <taxon>Mammalia</taxon>
        <taxon>Eutheria</taxon>
        <taxon>Euarchontoglires</taxon>
        <taxon>Primates</taxon>
        <taxon>Strepsirrhini</taxon>
        <taxon>Lorisiformes</taxon>
        <taxon>Galagidae</taxon>
        <taxon>Otolemur</taxon>
    </lineage>
</organism>
<dbReference type="GeneTree" id="ENSGT00390000014984"/>
<evidence type="ECO:0000313" key="7">
    <source>
        <dbReference type="Ensembl" id="ENSOGAP00000020013.1"/>
    </source>
</evidence>
<evidence type="ECO:0000256" key="4">
    <source>
        <dbReference type="ARBA" id="ARBA00022517"/>
    </source>
</evidence>
<keyword evidence="8" id="KW-1185">Reference proteome</keyword>
<dbReference type="HOGENOM" id="CLU_036007_1_1_1"/>
<evidence type="ECO:0000256" key="2">
    <source>
        <dbReference type="ARBA" id="ARBA00004604"/>
    </source>
</evidence>
<reference evidence="7" key="2">
    <citation type="submission" date="2025-08" db="UniProtKB">
        <authorList>
            <consortium name="Ensembl"/>
        </authorList>
    </citation>
    <scope>IDENTIFICATION</scope>
</reference>
<dbReference type="AlphaFoldDB" id="H0XV71"/>
<dbReference type="Proteomes" id="UP000005225">
    <property type="component" value="Unassembled WGS sequence"/>
</dbReference>
<dbReference type="OMA" id="HERHETK"/>
<protein>
    <submittedName>
        <fullName evidence="7">Uncharacterized protein</fullName>
    </submittedName>
</protein>
<dbReference type="STRING" id="30611.ENSOGAP00000020013"/>
<evidence type="ECO:0000256" key="1">
    <source>
        <dbReference type="ARBA" id="ARBA00003387"/>
    </source>
</evidence>
<dbReference type="PANTHER" id="PTHR13028">
    <property type="entry name" value="RRNA PROCESSING PROTEIN EBNA1-BINDING PROTEIN-RELATED"/>
    <property type="match status" value="1"/>
</dbReference>
<comment type="subcellular location">
    <subcellularLocation>
        <location evidence="2">Nucleus</location>
        <location evidence="2">Nucleolus</location>
    </subcellularLocation>
</comment>
<dbReference type="GO" id="GO:0005730">
    <property type="term" value="C:nucleolus"/>
    <property type="evidence" value="ECO:0007669"/>
    <property type="project" value="UniProtKB-SubCell"/>
</dbReference>
<evidence type="ECO:0000256" key="5">
    <source>
        <dbReference type="ARBA" id="ARBA00023054"/>
    </source>
</evidence>
<evidence type="ECO:0000313" key="8">
    <source>
        <dbReference type="Proteomes" id="UP000005225"/>
    </source>
</evidence>
<dbReference type="Pfam" id="PF05890">
    <property type="entry name" value="Ebp2"/>
    <property type="match status" value="1"/>
</dbReference>
<dbReference type="GO" id="GO:0006364">
    <property type="term" value="P:rRNA processing"/>
    <property type="evidence" value="ECO:0007669"/>
    <property type="project" value="TreeGrafter"/>
</dbReference>
<dbReference type="GO" id="GO:0042273">
    <property type="term" value="P:ribosomal large subunit biogenesis"/>
    <property type="evidence" value="ECO:0007669"/>
    <property type="project" value="TreeGrafter"/>
</dbReference>